<dbReference type="AlphaFoldDB" id="A0A2H1FGW8"/>
<accession>A0A2H1FGW8</accession>
<proteinExistence type="predicted"/>
<protein>
    <submittedName>
        <fullName evidence="1">Uncharacterized protein</fullName>
    </submittedName>
</protein>
<reference evidence="2" key="1">
    <citation type="submission" date="2017-03" db="EMBL/GenBank/DDBJ databases">
        <authorList>
            <person name="Herbold C."/>
        </authorList>
    </citation>
    <scope>NUCLEOTIDE SEQUENCE [LARGE SCALE GENOMIC DNA]</scope>
</reference>
<evidence type="ECO:0000313" key="2">
    <source>
        <dbReference type="Proteomes" id="UP000230607"/>
    </source>
</evidence>
<dbReference type="Proteomes" id="UP000230607">
    <property type="component" value="Chromosome 1"/>
</dbReference>
<name>A0A2H1FGW8_9ARCH</name>
<organism evidence="1 2">
    <name type="scientific">Candidatus Nitrosotalea okcheonensis</name>
    <dbReference type="NCBI Taxonomy" id="1903276"/>
    <lineage>
        <taxon>Archaea</taxon>
        <taxon>Nitrososphaerota</taxon>
        <taxon>Nitrososphaeria</taxon>
        <taxon>Nitrosotaleales</taxon>
        <taxon>Nitrosotaleaceae</taxon>
        <taxon>Nitrosotalea</taxon>
    </lineage>
</organism>
<dbReference type="EMBL" id="LT841358">
    <property type="protein sequence ID" value="SMH72015.1"/>
    <property type="molecule type" value="Genomic_DNA"/>
</dbReference>
<keyword evidence="2" id="KW-1185">Reference proteome</keyword>
<evidence type="ECO:0000313" key="1">
    <source>
        <dbReference type="EMBL" id="SMH72015.1"/>
    </source>
</evidence>
<gene>
    <name evidence="1" type="ORF">NCS_11827</name>
</gene>
<sequence length="353" mass="40652">MYWTLTDSLITSYNFLFSTLAKKGNYDWIFDSISNLENITPKGFLLKKSTHGRYLDAFKLKPIKTVYFRKKIISELKRIKEAYDKEQIKIVSFDKQDTEDNALSVLDIDKFSSIKSTIDQISQSAEANSIDSLKSMERAKFSAMLFDIADEKSVIAIDTVSIFSKAFEKGGLVATYDEIGLHELTQDSALVFKFGLPCIYFEEKKKLLVIDRESTESIFNLLEHYQKKASVQFSETLVDIIKLDDGVFQSEIKNITVARRINNMIEGGLFTTDIELYKKHETIIKSHPEWDDELTQLVIEDNKVKLDSSDRFKSFLHLTSLDLMNPAIDPTQHFISFKKRKVRVNTTKIIPNK</sequence>